<dbReference type="Proteomes" id="UP000186132">
    <property type="component" value="Unassembled WGS sequence"/>
</dbReference>
<dbReference type="PANTHER" id="PTHR33744:SF1">
    <property type="entry name" value="DNA-BINDING TRANSCRIPTIONAL ACTIVATOR ADER"/>
    <property type="match status" value="1"/>
</dbReference>
<gene>
    <name evidence="5" type="ORF">SAMN05443575_2996</name>
</gene>
<dbReference type="Gene3D" id="1.10.10.2840">
    <property type="entry name" value="PucR C-terminal helix-turn-helix domain"/>
    <property type="match status" value="1"/>
</dbReference>
<dbReference type="Pfam" id="PF17853">
    <property type="entry name" value="GGDEF_2"/>
    <property type="match status" value="1"/>
</dbReference>
<dbReference type="Pfam" id="PF07905">
    <property type="entry name" value="PucR"/>
    <property type="match status" value="1"/>
</dbReference>
<dbReference type="InterPro" id="IPR025736">
    <property type="entry name" value="PucR_C-HTH_dom"/>
</dbReference>
<reference evidence="5 6" key="1">
    <citation type="submission" date="2016-11" db="EMBL/GenBank/DDBJ databases">
        <authorList>
            <person name="Jaros S."/>
            <person name="Januszkiewicz K."/>
            <person name="Wedrychowicz H."/>
        </authorList>
    </citation>
    <scope>NUCLEOTIDE SEQUENCE [LARGE SCALE GENOMIC DNA]</scope>
    <source>
        <strain evidence="5 6">DSM 45627</strain>
    </source>
</reference>
<dbReference type="EMBL" id="FQVU01000004">
    <property type="protein sequence ID" value="SHG97599.1"/>
    <property type="molecule type" value="Genomic_DNA"/>
</dbReference>
<dbReference type="RefSeq" id="WP_073391240.1">
    <property type="nucleotide sequence ID" value="NZ_FQVU01000004.1"/>
</dbReference>
<evidence type="ECO:0000313" key="5">
    <source>
        <dbReference type="EMBL" id="SHG97599.1"/>
    </source>
</evidence>
<dbReference type="OrthoDB" id="2973014at2"/>
<dbReference type="Pfam" id="PF13556">
    <property type="entry name" value="HTH_30"/>
    <property type="match status" value="1"/>
</dbReference>
<dbReference type="InterPro" id="IPR051448">
    <property type="entry name" value="CdaR-like_regulators"/>
</dbReference>
<organism evidence="5 6">
    <name type="scientific">Jatrophihabitans endophyticus</name>
    <dbReference type="NCBI Taxonomy" id="1206085"/>
    <lineage>
        <taxon>Bacteria</taxon>
        <taxon>Bacillati</taxon>
        <taxon>Actinomycetota</taxon>
        <taxon>Actinomycetes</taxon>
        <taxon>Jatrophihabitantales</taxon>
        <taxon>Jatrophihabitantaceae</taxon>
        <taxon>Jatrophihabitans</taxon>
    </lineage>
</organism>
<dbReference type="AlphaFoldDB" id="A0A1M5P850"/>
<dbReference type="InterPro" id="IPR012914">
    <property type="entry name" value="PucR_dom"/>
</dbReference>
<comment type="similarity">
    <text evidence="1">Belongs to the CdaR family.</text>
</comment>
<accession>A0A1M5P850</accession>
<evidence type="ECO:0000259" key="2">
    <source>
        <dbReference type="Pfam" id="PF07905"/>
    </source>
</evidence>
<name>A0A1M5P850_9ACTN</name>
<evidence type="ECO:0000313" key="6">
    <source>
        <dbReference type="Proteomes" id="UP000186132"/>
    </source>
</evidence>
<evidence type="ECO:0000256" key="1">
    <source>
        <dbReference type="ARBA" id="ARBA00006754"/>
    </source>
</evidence>
<dbReference type="InterPro" id="IPR041522">
    <property type="entry name" value="CdaR_GGDEF"/>
</dbReference>
<dbReference type="STRING" id="1206085.SAMN05443575_2996"/>
<feature type="domain" description="CdaR GGDEF-like" evidence="4">
    <location>
        <begin position="160"/>
        <end position="288"/>
    </location>
</feature>
<feature type="domain" description="PucR C-terminal helix-turn-helix" evidence="3">
    <location>
        <begin position="340"/>
        <end position="398"/>
    </location>
</feature>
<sequence length="413" mass="43970">MLPTLREVLDLRPLRDGEPIVRAGRSRLDAPVRWVHVSEIGDIGNLLEGGELILSTGVALPESAAALARFVTDLAGAGVCGIVVELGRRFHRSLPAALVDAAHRAELPLVELHRETPFVAVTQAVHTLILAARMRELEASDERQRHRTLLTTLALAADVPPDLAERAGALGVPLHGRALTGVAVRTGDGGADGADPALLRDIANRAADTLRALRVPALVGLLDDQHVAAVVSLEDAGRTDAALRRLCEQVHAVAEVRGVGPLVVGVGTTTSGAPSAAATLREAVRVADTAATLPPRAGWFRSPDLRLQGLVHQLRDHPSLRDYVERELRPLLDRADADRLLDVLTAYCRTGASKTDTAAALFVSRASLYDRLRKLERILGVDLADPDVVLGLHFALLARETLARPDLAAPHAG</sequence>
<dbReference type="PANTHER" id="PTHR33744">
    <property type="entry name" value="CARBOHYDRATE DIACID REGULATOR"/>
    <property type="match status" value="1"/>
</dbReference>
<evidence type="ECO:0000259" key="4">
    <source>
        <dbReference type="Pfam" id="PF17853"/>
    </source>
</evidence>
<evidence type="ECO:0000259" key="3">
    <source>
        <dbReference type="Pfam" id="PF13556"/>
    </source>
</evidence>
<protein>
    <submittedName>
        <fullName evidence="5">Sugar diacid utilization regulator</fullName>
    </submittedName>
</protein>
<feature type="domain" description="Purine catabolism PurC-like" evidence="2">
    <location>
        <begin position="7"/>
        <end position="129"/>
    </location>
</feature>
<dbReference type="InterPro" id="IPR042070">
    <property type="entry name" value="PucR_C-HTH_sf"/>
</dbReference>
<keyword evidence="6" id="KW-1185">Reference proteome</keyword>
<proteinExistence type="inferred from homology"/>